<evidence type="ECO:0000256" key="3">
    <source>
        <dbReference type="ARBA" id="ARBA00022475"/>
    </source>
</evidence>
<evidence type="ECO:0000313" key="11">
    <source>
        <dbReference type="EMBL" id="EIG53924.1"/>
    </source>
</evidence>
<dbReference type="InterPro" id="IPR045378">
    <property type="entry name" value="LNT_N"/>
</dbReference>
<evidence type="ECO:0000256" key="2">
    <source>
        <dbReference type="ARBA" id="ARBA00010065"/>
    </source>
</evidence>
<evidence type="ECO:0000256" key="5">
    <source>
        <dbReference type="ARBA" id="ARBA00022692"/>
    </source>
</evidence>
<dbReference type="PANTHER" id="PTHR38686:SF1">
    <property type="entry name" value="APOLIPOPROTEIN N-ACYLTRANSFERASE"/>
    <property type="match status" value="1"/>
</dbReference>
<feature type="transmembrane region" description="Helical" evidence="9">
    <location>
        <begin position="80"/>
        <end position="103"/>
    </location>
</feature>
<feature type="transmembrane region" description="Helical" evidence="9">
    <location>
        <begin position="132"/>
        <end position="149"/>
    </location>
</feature>
<feature type="transmembrane region" description="Helical" evidence="9">
    <location>
        <begin position="156"/>
        <end position="175"/>
    </location>
</feature>
<dbReference type="GO" id="GO:0005886">
    <property type="term" value="C:plasma membrane"/>
    <property type="evidence" value="ECO:0007669"/>
    <property type="project" value="UniProtKB-SubCell"/>
</dbReference>
<gene>
    <name evidence="9" type="primary">lnt</name>
    <name evidence="11" type="ORF">DesU5LDRAFT_2258</name>
</gene>
<comment type="similarity">
    <text evidence="2 9">Belongs to the CN hydrolase family. Apolipoprotein N-acyltransferase subfamily.</text>
</comment>
<dbReference type="EMBL" id="JH600068">
    <property type="protein sequence ID" value="EIG53924.1"/>
    <property type="molecule type" value="Genomic_DNA"/>
</dbReference>
<evidence type="ECO:0000256" key="9">
    <source>
        <dbReference type="HAMAP-Rule" id="MF_01148"/>
    </source>
</evidence>
<dbReference type="GO" id="GO:0042158">
    <property type="term" value="P:lipoprotein biosynthetic process"/>
    <property type="evidence" value="ECO:0007669"/>
    <property type="project" value="UniProtKB-UniRule"/>
</dbReference>
<comment type="function">
    <text evidence="9">Catalyzes the phospholipid dependent N-acylation of the N-terminal cysteine of apolipoprotein, the last step in lipoprotein maturation.</text>
</comment>
<dbReference type="EC" id="2.3.1.269" evidence="9"/>
<dbReference type="Pfam" id="PF00795">
    <property type="entry name" value="CN_hydrolase"/>
    <property type="match status" value="1"/>
</dbReference>
<keyword evidence="6 9" id="KW-1133">Transmembrane helix</keyword>
<keyword evidence="7 9" id="KW-0472">Membrane</keyword>
<dbReference type="UniPathway" id="UPA00666"/>
<dbReference type="eggNOG" id="COG0815">
    <property type="taxonomic scope" value="Bacteria"/>
</dbReference>
<dbReference type="PANTHER" id="PTHR38686">
    <property type="entry name" value="APOLIPOPROTEIN N-ACYLTRANSFERASE"/>
    <property type="match status" value="1"/>
</dbReference>
<organism evidence="11">
    <name type="scientific">Desulfovibrio sp. U5L</name>
    <dbReference type="NCBI Taxonomy" id="596152"/>
    <lineage>
        <taxon>Bacteria</taxon>
        <taxon>Pseudomonadati</taxon>
        <taxon>Thermodesulfobacteriota</taxon>
        <taxon>Desulfovibrionia</taxon>
        <taxon>Desulfovibrionales</taxon>
        <taxon>Desulfovibrionaceae</taxon>
        <taxon>Desulfovibrio</taxon>
    </lineage>
</organism>
<dbReference type="Pfam" id="PF20154">
    <property type="entry name" value="LNT_N"/>
    <property type="match status" value="1"/>
</dbReference>
<keyword evidence="4 9" id="KW-0808">Transferase</keyword>
<evidence type="ECO:0000256" key="7">
    <source>
        <dbReference type="ARBA" id="ARBA00023136"/>
    </source>
</evidence>
<proteinExistence type="inferred from homology"/>
<reference evidence="11" key="1">
    <citation type="submission" date="2011-11" db="EMBL/GenBank/DDBJ databases">
        <title>Improved High-Quality Draft sequence of Desulfovibrio sp. U5L.</title>
        <authorList>
            <consortium name="US DOE Joint Genome Institute"/>
            <person name="Lucas S."/>
            <person name="Han J."/>
            <person name="Lapidus A."/>
            <person name="Cheng J.-F."/>
            <person name="Goodwin L."/>
            <person name="Pitluck S."/>
            <person name="Peters L."/>
            <person name="Ovchinnikova G."/>
            <person name="Held B."/>
            <person name="Detter J.C."/>
            <person name="Han C."/>
            <person name="Tapia R."/>
            <person name="Land M."/>
            <person name="Hauser L."/>
            <person name="Kyrpides N."/>
            <person name="Ivanova N."/>
            <person name="Pagani I."/>
            <person name="Gabster J."/>
            <person name="Walker C."/>
            <person name="Stolyar S."/>
            <person name="Stahl D."/>
            <person name="Arkin A."/>
            <person name="Dehal P."/>
            <person name="Hazen T."/>
            <person name="Woyke T."/>
        </authorList>
    </citation>
    <scope>NUCLEOTIDE SEQUENCE [LARGE SCALE GENOMIC DNA]</scope>
    <source>
        <strain evidence="11">U5L</strain>
    </source>
</reference>
<feature type="transmembrane region" description="Helical" evidence="9">
    <location>
        <begin position="27"/>
        <end position="43"/>
    </location>
</feature>
<keyword evidence="11" id="KW-0449">Lipoprotein</keyword>
<keyword evidence="3 9" id="KW-1003">Cell membrane</keyword>
<feature type="transmembrane region" description="Helical" evidence="9">
    <location>
        <begin position="50"/>
        <end position="68"/>
    </location>
</feature>
<feature type="transmembrane region" description="Helical" evidence="9">
    <location>
        <begin position="110"/>
        <end position="126"/>
    </location>
</feature>
<evidence type="ECO:0000256" key="8">
    <source>
        <dbReference type="ARBA" id="ARBA00023315"/>
    </source>
</evidence>
<feature type="transmembrane region" description="Helical" evidence="9">
    <location>
        <begin position="181"/>
        <end position="199"/>
    </location>
</feature>
<dbReference type="HOGENOM" id="CLU_019563_1_2_7"/>
<dbReference type="InterPro" id="IPR004563">
    <property type="entry name" value="Apolipo_AcylTrfase"/>
</dbReference>
<dbReference type="STRING" id="596152.DesU5LDRAFT_2258"/>
<evidence type="ECO:0000259" key="10">
    <source>
        <dbReference type="PROSITE" id="PS50263"/>
    </source>
</evidence>
<dbReference type="InterPro" id="IPR036526">
    <property type="entry name" value="C-N_Hydrolase_sf"/>
</dbReference>
<keyword evidence="5 9" id="KW-0812">Transmembrane</keyword>
<evidence type="ECO:0000256" key="6">
    <source>
        <dbReference type="ARBA" id="ARBA00022989"/>
    </source>
</evidence>
<dbReference type="SUPFAM" id="SSF56317">
    <property type="entry name" value="Carbon-nitrogen hydrolase"/>
    <property type="match status" value="1"/>
</dbReference>
<feature type="domain" description="CN hydrolase" evidence="10">
    <location>
        <begin position="218"/>
        <end position="462"/>
    </location>
</feature>
<protein>
    <recommendedName>
        <fullName evidence="9">Apolipoprotein N-acyltransferase</fullName>
        <shortName evidence="9">ALP N-acyltransferase</shortName>
        <ecNumber evidence="9">2.3.1.269</ecNumber>
    </recommendedName>
</protein>
<accession>I2Q2B8</accession>
<dbReference type="HAMAP" id="MF_01148">
    <property type="entry name" value="Lnt"/>
    <property type="match status" value="1"/>
</dbReference>
<dbReference type="GO" id="GO:0016410">
    <property type="term" value="F:N-acyltransferase activity"/>
    <property type="evidence" value="ECO:0007669"/>
    <property type="project" value="UniProtKB-UniRule"/>
</dbReference>
<dbReference type="InterPro" id="IPR003010">
    <property type="entry name" value="C-N_Hydrolase"/>
</dbReference>
<dbReference type="NCBIfam" id="TIGR00546">
    <property type="entry name" value="lnt"/>
    <property type="match status" value="1"/>
</dbReference>
<sequence>MTIASLLAVLGAWLGFANPVYRLPLLALLLPMGLVLAAARAPSNRAAAKAGYWIGALAACGNLYWTALPIHDYGNLAWGLALPVPMLMGLVLGLYTMVLALAVRLAARRLSPWLFGPFCAVAWASMEMARGAFLSGFPWLTLAAAFSPWPAAIQSAAFVGAYGLSGVLAGLAAWLVVPGPLTRPGLAALVLGAALFFLGNSRAGEPAPKDAAIHATIIQGNVDQSRKWDPASQRETVEKYLDMASQAIKDAPTDLLVWPETTMPFYFQDGGPLAKQLVDFAAATKVPIIFGAPAYERTLGGDALFNRAYLLLPSGATSSYDKEHLVPFGEYVPFGDYLPFIHKLVEGVGDFKPGHAEAPLTDGRLALGLLICYEAIFPELAQQRVEAGANILVNISNDSWFGDSAAPRQHLDLALLRAVEQGRAIIRGTNSGISAVIDPRGHIMAQGGLFTALSLPCPEVPIVSETTWFHRHYTLVTWAMPVLFLALCLACALLPDRPSGPAGRGKIH</sequence>
<evidence type="ECO:0000256" key="4">
    <source>
        <dbReference type="ARBA" id="ARBA00022679"/>
    </source>
</evidence>
<feature type="transmembrane region" description="Helical" evidence="9">
    <location>
        <begin position="475"/>
        <end position="495"/>
    </location>
</feature>
<dbReference type="CDD" id="cd07571">
    <property type="entry name" value="ALP_N-acyl_transferase"/>
    <property type="match status" value="1"/>
</dbReference>
<dbReference type="PROSITE" id="PS50263">
    <property type="entry name" value="CN_HYDROLASE"/>
    <property type="match status" value="1"/>
</dbReference>
<comment type="catalytic activity">
    <reaction evidence="9">
        <text>N-terminal S-1,2-diacyl-sn-glyceryl-L-cysteinyl-[lipoprotein] + a glycerophospholipid = N-acyl-S-1,2-diacyl-sn-glyceryl-L-cysteinyl-[lipoprotein] + a 2-acyl-sn-glycero-3-phospholipid + H(+)</text>
        <dbReference type="Rhea" id="RHEA:48228"/>
        <dbReference type="Rhea" id="RHEA-COMP:14681"/>
        <dbReference type="Rhea" id="RHEA-COMP:14684"/>
        <dbReference type="ChEBI" id="CHEBI:15378"/>
        <dbReference type="ChEBI" id="CHEBI:136912"/>
        <dbReference type="ChEBI" id="CHEBI:140656"/>
        <dbReference type="ChEBI" id="CHEBI:140657"/>
        <dbReference type="ChEBI" id="CHEBI:140660"/>
        <dbReference type="EC" id="2.3.1.269"/>
    </reaction>
</comment>
<keyword evidence="8 9" id="KW-0012">Acyltransferase</keyword>
<name>I2Q2B8_9BACT</name>
<dbReference type="Gene3D" id="3.60.110.10">
    <property type="entry name" value="Carbon-nitrogen hydrolase"/>
    <property type="match status" value="1"/>
</dbReference>
<comment type="pathway">
    <text evidence="9">Protein modification; lipoprotein biosynthesis (N-acyl transfer).</text>
</comment>
<dbReference type="AlphaFoldDB" id="I2Q2B8"/>
<evidence type="ECO:0000256" key="1">
    <source>
        <dbReference type="ARBA" id="ARBA00004651"/>
    </source>
</evidence>
<comment type="subcellular location">
    <subcellularLocation>
        <location evidence="1 9">Cell membrane</location>
        <topology evidence="1 9">Multi-pass membrane protein</topology>
    </subcellularLocation>
</comment>